<name>A0A3B1DJU8_9ZZZZ</name>
<gene>
    <name evidence="1" type="ORF">MNBD_UNCLBAC01-864</name>
</gene>
<dbReference type="EMBL" id="UOGJ01000090">
    <property type="protein sequence ID" value="VAX36278.1"/>
    <property type="molecule type" value="Genomic_DNA"/>
</dbReference>
<organism evidence="1">
    <name type="scientific">hydrothermal vent metagenome</name>
    <dbReference type="NCBI Taxonomy" id="652676"/>
    <lineage>
        <taxon>unclassified sequences</taxon>
        <taxon>metagenomes</taxon>
        <taxon>ecological metagenomes</taxon>
    </lineage>
</organism>
<evidence type="ECO:0000313" key="1">
    <source>
        <dbReference type="EMBL" id="VAX36278.1"/>
    </source>
</evidence>
<protein>
    <submittedName>
        <fullName evidence="1">Uncharacterized protein</fullName>
    </submittedName>
</protein>
<sequence>MGQKLTLDDAQNALSGHLIEKAEMIRDKYGFDIDYNTLLDILSDEEVVRYPVRLEFNSEVLEQGMFAKAQPVSENPSDGYVIFVHEYFQNQLEVVPALVLYHLVSVNYGDFSTCKDAELFGASVLGMEQEDYYQLICQLADEIN</sequence>
<proteinExistence type="predicted"/>
<reference evidence="1" key="1">
    <citation type="submission" date="2018-06" db="EMBL/GenBank/DDBJ databases">
        <authorList>
            <person name="Zhirakovskaya E."/>
        </authorList>
    </citation>
    <scope>NUCLEOTIDE SEQUENCE</scope>
</reference>
<dbReference type="AlphaFoldDB" id="A0A3B1DJU8"/>
<accession>A0A3B1DJU8</accession>